<dbReference type="InterPro" id="IPR050935">
    <property type="entry name" value="Bromo_chromatin_reader"/>
</dbReference>
<feature type="region of interest" description="Disordered" evidence="3">
    <location>
        <begin position="809"/>
        <end position="857"/>
    </location>
</feature>
<gene>
    <name evidence="6" type="ORF">FA14DRAFT_174319</name>
</gene>
<dbReference type="InterPro" id="IPR027353">
    <property type="entry name" value="NET_dom"/>
</dbReference>
<feature type="compositionally biased region" description="Polar residues" evidence="3">
    <location>
        <begin position="809"/>
        <end position="818"/>
    </location>
</feature>
<evidence type="ECO:0000313" key="6">
    <source>
        <dbReference type="EMBL" id="PWN32618.1"/>
    </source>
</evidence>
<dbReference type="PRINTS" id="PR00503">
    <property type="entry name" value="BROMODOMAIN"/>
</dbReference>
<feature type="compositionally biased region" description="Pro residues" evidence="3">
    <location>
        <begin position="35"/>
        <end position="52"/>
    </location>
</feature>
<feature type="region of interest" description="Disordered" evidence="3">
    <location>
        <begin position="1"/>
        <end position="274"/>
    </location>
</feature>
<dbReference type="Pfam" id="PF17035">
    <property type="entry name" value="BET"/>
    <property type="match status" value="1"/>
</dbReference>
<dbReference type="GO" id="GO:0000785">
    <property type="term" value="C:chromatin"/>
    <property type="evidence" value="ECO:0007669"/>
    <property type="project" value="TreeGrafter"/>
</dbReference>
<organism evidence="6 7">
    <name type="scientific">Meira miltonrushii</name>
    <dbReference type="NCBI Taxonomy" id="1280837"/>
    <lineage>
        <taxon>Eukaryota</taxon>
        <taxon>Fungi</taxon>
        <taxon>Dikarya</taxon>
        <taxon>Basidiomycota</taxon>
        <taxon>Ustilaginomycotina</taxon>
        <taxon>Exobasidiomycetes</taxon>
        <taxon>Exobasidiales</taxon>
        <taxon>Brachybasidiaceae</taxon>
        <taxon>Meira</taxon>
    </lineage>
</organism>
<reference evidence="6 7" key="1">
    <citation type="journal article" date="2018" name="Mol. Biol. Evol.">
        <title>Broad Genomic Sampling Reveals a Smut Pathogenic Ancestry of the Fungal Clade Ustilaginomycotina.</title>
        <authorList>
            <person name="Kijpornyongpan T."/>
            <person name="Mondo S.J."/>
            <person name="Barry K."/>
            <person name="Sandor L."/>
            <person name="Lee J."/>
            <person name="Lipzen A."/>
            <person name="Pangilinan J."/>
            <person name="LaButti K."/>
            <person name="Hainaut M."/>
            <person name="Henrissat B."/>
            <person name="Grigoriev I.V."/>
            <person name="Spatafora J.W."/>
            <person name="Aime M.C."/>
        </authorList>
    </citation>
    <scope>NUCLEOTIDE SEQUENCE [LARGE SCALE GENOMIC DNA]</scope>
    <source>
        <strain evidence="6 7">MCA 3882</strain>
    </source>
</reference>
<feature type="compositionally biased region" description="Acidic residues" evidence="3">
    <location>
        <begin position="845"/>
        <end position="857"/>
    </location>
</feature>
<dbReference type="SMART" id="SM00297">
    <property type="entry name" value="BROMO"/>
    <property type="match status" value="2"/>
</dbReference>
<dbReference type="Proteomes" id="UP000245771">
    <property type="component" value="Unassembled WGS sequence"/>
</dbReference>
<dbReference type="GeneID" id="37022312"/>
<keyword evidence="1 2" id="KW-0103">Bromodomain</keyword>
<keyword evidence="7" id="KW-1185">Reference proteome</keyword>
<dbReference type="InParanoid" id="A0A316V6H0"/>
<feature type="region of interest" description="Disordered" evidence="3">
    <location>
        <begin position="589"/>
        <end position="624"/>
    </location>
</feature>
<feature type="domain" description="Bromo" evidence="4">
    <location>
        <begin position="503"/>
        <end position="575"/>
    </location>
</feature>
<dbReference type="AlphaFoldDB" id="A0A316V6H0"/>
<accession>A0A316V6H0</accession>
<dbReference type="Gene3D" id="1.20.920.10">
    <property type="entry name" value="Bromodomain-like"/>
    <property type="match status" value="2"/>
</dbReference>
<dbReference type="Pfam" id="PF00439">
    <property type="entry name" value="Bromodomain"/>
    <property type="match status" value="2"/>
</dbReference>
<feature type="compositionally biased region" description="Polar residues" evidence="3">
    <location>
        <begin position="1"/>
        <end position="11"/>
    </location>
</feature>
<evidence type="ECO:0000259" key="5">
    <source>
        <dbReference type="PROSITE" id="PS51525"/>
    </source>
</evidence>
<feature type="region of interest" description="Disordered" evidence="3">
    <location>
        <begin position="640"/>
        <end position="705"/>
    </location>
</feature>
<dbReference type="OrthoDB" id="784962at2759"/>
<dbReference type="FunCoup" id="A0A316V6H0">
    <property type="interactions" value="578"/>
</dbReference>
<dbReference type="PANTHER" id="PTHR22880">
    <property type="entry name" value="FALZ-RELATED BROMODOMAIN-CONTAINING PROTEINS"/>
    <property type="match status" value="1"/>
</dbReference>
<feature type="compositionally biased region" description="Low complexity" evidence="3">
    <location>
        <begin position="819"/>
        <end position="832"/>
    </location>
</feature>
<feature type="compositionally biased region" description="Pro residues" evidence="3">
    <location>
        <begin position="175"/>
        <end position="185"/>
    </location>
</feature>
<feature type="compositionally biased region" description="Basic and acidic residues" evidence="3">
    <location>
        <begin position="694"/>
        <end position="705"/>
    </location>
</feature>
<name>A0A316V6H0_9BASI</name>
<dbReference type="GO" id="GO:0005634">
    <property type="term" value="C:nucleus"/>
    <property type="evidence" value="ECO:0007669"/>
    <property type="project" value="TreeGrafter"/>
</dbReference>
<feature type="compositionally biased region" description="Acidic residues" evidence="3">
    <location>
        <begin position="600"/>
        <end position="619"/>
    </location>
</feature>
<feature type="compositionally biased region" description="Polar residues" evidence="3">
    <location>
        <begin position="108"/>
        <end position="139"/>
    </location>
</feature>
<protein>
    <submittedName>
        <fullName evidence="6">Bromodomain-containing protein</fullName>
    </submittedName>
</protein>
<feature type="region of interest" description="Disordered" evidence="3">
    <location>
        <begin position="429"/>
        <end position="469"/>
    </location>
</feature>
<dbReference type="SUPFAM" id="SSF47370">
    <property type="entry name" value="Bromodomain"/>
    <property type="match status" value="2"/>
</dbReference>
<dbReference type="InterPro" id="IPR036427">
    <property type="entry name" value="Bromodomain-like_sf"/>
</dbReference>
<dbReference type="Gene3D" id="1.20.1270.220">
    <property type="match status" value="1"/>
</dbReference>
<dbReference type="PANTHER" id="PTHR22880:SF225">
    <property type="entry name" value="BROMODOMAIN-CONTAINING PROTEIN BET-1-RELATED"/>
    <property type="match status" value="1"/>
</dbReference>
<feature type="compositionally biased region" description="Low complexity" evidence="3">
    <location>
        <begin position="72"/>
        <end position="87"/>
    </location>
</feature>
<evidence type="ECO:0000256" key="2">
    <source>
        <dbReference type="PROSITE-ProRule" id="PRU00035"/>
    </source>
</evidence>
<feature type="region of interest" description="Disordered" evidence="3">
    <location>
        <begin position="768"/>
        <end position="797"/>
    </location>
</feature>
<dbReference type="PROSITE" id="PS50014">
    <property type="entry name" value="BROMODOMAIN_2"/>
    <property type="match status" value="2"/>
</dbReference>
<sequence>MNADSTPTHDQAGQPPAPASTTNGSAPPVNGPIGGPLPPAFTPLKPHLPPPEVSAVREEEPSHPATAHQIPQDDPATASAAQAVVTSENMTNGQDRVEESKPVDMQPVQAQPVETQSIDSQTTAAPSAPGTQNPYNASEETAIKAEAPIPQSEPVAKDEDVEMKDEKPNGIAPTAPEPAPSPSPAPIQAQAAPQPPAPVAEQPVSANTNAVEMKDEKPNGITPTAPAPAPISTSAAPQSSATPETSDSRRASTAVVAEDGSLPPLAGPDSTEMSGAQIRACQNAIKGLKGRNDSGLFHAPVDPIAAGVPHYFTIIKTPMDLGTVDYKLAFTAAAQKGGNKHTEKTKMGVKMGLNPLTDVYKTLEDVEKDVKLIFSNCILFNGPEHPLSKTAELLDGVFDKQMKSIIANVNDDNGAEASAAALAVARRPSEGVAAARPKRDIHPPPPKDLPYADRPQSASGSLVKRKKSRGKMSSREIAFYEKLDKDQLKYAAKVIDDFHKEPVASQCAWVFFEKPAMNLDFAQAYYNTIKNPISLKEIRQRITSGEYEDIDGPNNDMKLMFDNCFTFNEKASEVYVMGDKLRSLWEDKMAKMPRPNPPVVDDDEDEDAEDDDEFEEEDPETRMFEIREEIATLQKELERLSGKAKQAKQKASKKRRPSESAGSKKAPAAKKAKSSGSVEAKKSTGVKKAGGGGGRRDEEVREVTYEQKEELAAKITQLPDDRLDGALKIIAEDKPPNANDDEEIELDIDDLSPSTLYKLYRYVVRPKGKKVTTSKLSSSDGRKRGTGGVKRKNLDEEEEAARIARLQAQLNQFDNPDMSTSSTSAPKPATKAAGHDDLVASDSSSGEEDYESESDYE</sequence>
<dbReference type="InterPro" id="IPR038336">
    <property type="entry name" value="NET_sf"/>
</dbReference>
<dbReference type="InterPro" id="IPR001487">
    <property type="entry name" value="Bromodomain"/>
</dbReference>
<evidence type="ECO:0000259" key="4">
    <source>
        <dbReference type="PROSITE" id="PS50014"/>
    </source>
</evidence>
<dbReference type="PROSITE" id="PS51525">
    <property type="entry name" value="NET"/>
    <property type="match status" value="1"/>
</dbReference>
<evidence type="ECO:0000313" key="7">
    <source>
        <dbReference type="Proteomes" id="UP000245771"/>
    </source>
</evidence>
<dbReference type="GO" id="GO:0006355">
    <property type="term" value="P:regulation of DNA-templated transcription"/>
    <property type="evidence" value="ECO:0007669"/>
    <property type="project" value="TreeGrafter"/>
</dbReference>
<feature type="compositionally biased region" description="Basic residues" evidence="3">
    <location>
        <begin position="645"/>
        <end position="656"/>
    </location>
</feature>
<dbReference type="EMBL" id="KZ819605">
    <property type="protein sequence ID" value="PWN32618.1"/>
    <property type="molecule type" value="Genomic_DNA"/>
</dbReference>
<feature type="domain" description="Bromo" evidence="4">
    <location>
        <begin position="289"/>
        <end position="388"/>
    </location>
</feature>
<evidence type="ECO:0000256" key="1">
    <source>
        <dbReference type="ARBA" id="ARBA00023117"/>
    </source>
</evidence>
<evidence type="ECO:0000256" key="3">
    <source>
        <dbReference type="SAM" id="MobiDB-lite"/>
    </source>
</evidence>
<proteinExistence type="predicted"/>
<dbReference type="RefSeq" id="XP_025352920.1">
    <property type="nucleotide sequence ID" value="XM_025500531.1"/>
</dbReference>
<dbReference type="STRING" id="1280837.A0A316V6H0"/>
<feature type="domain" description="NET" evidence="5">
    <location>
        <begin position="693"/>
        <end position="774"/>
    </location>
</feature>
<feature type="compositionally biased region" description="Low complexity" evidence="3">
    <location>
        <begin position="230"/>
        <end position="245"/>
    </location>
</feature>
<dbReference type="GO" id="GO:0006338">
    <property type="term" value="P:chromatin remodeling"/>
    <property type="evidence" value="ECO:0007669"/>
    <property type="project" value="TreeGrafter"/>
</dbReference>